<keyword evidence="1" id="KW-0812">Transmembrane</keyword>
<protein>
    <submittedName>
        <fullName evidence="2">Uncharacterized protein</fullName>
    </submittedName>
</protein>
<dbReference type="Proteomes" id="UP000245910">
    <property type="component" value="Chromosome III"/>
</dbReference>
<sequence>MTWNISESSVDAAVSMFMRLNTRRDPFLVASLTTAPSASIFFYHALNKSHPALHCINTYNLSLS</sequence>
<keyword evidence="3" id="KW-1185">Reference proteome</keyword>
<evidence type="ECO:0000313" key="3">
    <source>
        <dbReference type="Proteomes" id="UP000245910"/>
    </source>
</evidence>
<organism evidence="2 3">
    <name type="scientific">Fusarium venenatum</name>
    <dbReference type="NCBI Taxonomy" id="56646"/>
    <lineage>
        <taxon>Eukaryota</taxon>
        <taxon>Fungi</taxon>
        <taxon>Dikarya</taxon>
        <taxon>Ascomycota</taxon>
        <taxon>Pezizomycotina</taxon>
        <taxon>Sordariomycetes</taxon>
        <taxon>Hypocreomycetidae</taxon>
        <taxon>Hypocreales</taxon>
        <taxon>Nectriaceae</taxon>
        <taxon>Fusarium</taxon>
    </lineage>
</organism>
<dbReference type="AlphaFoldDB" id="A0A2L2TTX3"/>
<name>A0A2L2TTX3_9HYPO</name>
<proteinExistence type="predicted"/>
<keyword evidence="1" id="KW-1133">Transmembrane helix</keyword>
<accession>A0A2L2TTX3</accession>
<keyword evidence="1" id="KW-0472">Membrane</keyword>
<evidence type="ECO:0000256" key="1">
    <source>
        <dbReference type="SAM" id="Phobius"/>
    </source>
</evidence>
<dbReference type="EMBL" id="LN649231">
    <property type="protein sequence ID" value="CEI69037.1"/>
    <property type="molecule type" value="Genomic_DNA"/>
</dbReference>
<feature type="transmembrane region" description="Helical" evidence="1">
    <location>
        <begin position="26"/>
        <end position="46"/>
    </location>
</feature>
<evidence type="ECO:0000313" key="2">
    <source>
        <dbReference type="EMBL" id="CEI69037.1"/>
    </source>
</evidence>
<reference evidence="3" key="1">
    <citation type="submission" date="2014-10" db="EMBL/GenBank/DDBJ databases">
        <authorList>
            <person name="King R."/>
        </authorList>
    </citation>
    <scope>NUCLEOTIDE SEQUENCE [LARGE SCALE GENOMIC DNA]</scope>
    <source>
        <strain evidence="3">A3/5</strain>
    </source>
</reference>